<gene>
    <name evidence="6" type="ORF">SAMN05444158_3380</name>
</gene>
<proteinExistence type="predicted"/>
<name>A0A1H1VEP9_9BRAD</name>
<feature type="transmembrane region" description="Helical" evidence="5">
    <location>
        <begin position="42"/>
        <end position="65"/>
    </location>
</feature>
<dbReference type="EMBL" id="LT629750">
    <property type="protein sequence ID" value="SDS83277.1"/>
    <property type="molecule type" value="Genomic_DNA"/>
</dbReference>
<evidence type="ECO:0000256" key="1">
    <source>
        <dbReference type="ARBA" id="ARBA00022475"/>
    </source>
</evidence>
<dbReference type="InterPro" id="IPR012451">
    <property type="entry name" value="DUF1656"/>
</dbReference>
<keyword evidence="2 5" id="KW-0812">Transmembrane</keyword>
<keyword evidence="7" id="KW-1185">Reference proteome</keyword>
<dbReference type="Proteomes" id="UP000243904">
    <property type="component" value="Chromosome I"/>
</dbReference>
<protein>
    <recommendedName>
        <fullName evidence="8">DUF1656 domain-containing protein</fullName>
    </recommendedName>
</protein>
<evidence type="ECO:0000313" key="7">
    <source>
        <dbReference type="Proteomes" id="UP000243904"/>
    </source>
</evidence>
<reference evidence="7" key="1">
    <citation type="submission" date="2016-10" db="EMBL/GenBank/DDBJ databases">
        <authorList>
            <person name="Varghese N."/>
            <person name="Submissions S."/>
        </authorList>
    </citation>
    <scope>NUCLEOTIDE SEQUENCE [LARGE SCALE GENOMIC DNA]</scope>
    <source>
        <strain evidence="7">GAS369</strain>
    </source>
</reference>
<evidence type="ECO:0008006" key="8">
    <source>
        <dbReference type="Google" id="ProtNLM"/>
    </source>
</evidence>
<evidence type="ECO:0000256" key="4">
    <source>
        <dbReference type="ARBA" id="ARBA00023136"/>
    </source>
</evidence>
<dbReference type="AlphaFoldDB" id="A0A1H1VEP9"/>
<keyword evidence="3 5" id="KW-1133">Transmembrane helix</keyword>
<keyword evidence="1" id="KW-1003">Cell membrane</keyword>
<organism evidence="6 7">
    <name type="scientific">Bradyrhizobium canariense</name>
    <dbReference type="NCBI Taxonomy" id="255045"/>
    <lineage>
        <taxon>Bacteria</taxon>
        <taxon>Pseudomonadati</taxon>
        <taxon>Pseudomonadota</taxon>
        <taxon>Alphaproteobacteria</taxon>
        <taxon>Hyphomicrobiales</taxon>
        <taxon>Nitrobacteraceae</taxon>
        <taxon>Bradyrhizobium</taxon>
    </lineage>
</organism>
<evidence type="ECO:0000256" key="3">
    <source>
        <dbReference type="ARBA" id="ARBA00022989"/>
    </source>
</evidence>
<evidence type="ECO:0000256" key="2">
    <source>
        <dbReference type="ARBA" id="ARBA00022692"/>
    </source>
</evidence>
<dbReference type="RefSeq" id="WP_146688073.1">
    <property type="nucleotide sequence ID" value="NZ_LT629750.1"/>
</dbReference>
<evidence type="ECO:0000256" key="5">
    <source>
        <dbReference type="SAM" id="Phobius"/>
    </source>
</evidence>
<sequence>MRFEIDVFGVLVPALLLWLLVTSALCAMLRPVLQRTGLYRIVWHRALFDLAVFVCLLGGVVYLSLEFLL</sequence>
<keyword evidence="4 5" id="KW-0472">Membrane</keyword>
<dbReference type="Pfam" id="PF07869">
    <property type="entry name" value="DUF1656"/>
    <property type="match status" value="1"/>
</dbReference>
<accession>A0A1H1VEP9</accession>
<evidence type="ECO:0000313" key="6">
    <source>
        <dbReference type="EMBL" id="SDS83277.1"/>
    </source>
</evidence>